<protein>
    <submittedName>
        <fullName evidence="2">Uncharacterized protein</fullName>
    </submittedName>
</protein>
<dbReference type="Proteomes" id="UP000054558">
    <property type="component" value="Unassembled WGS sequence"/>
</dbReference>
<gene>
    <name evidence="2" type="ORF">KFL_006950070</name>
</gene>
<evidence type="ECO:0000313" key="2">
    <source>
        <dbReference type="EMBL" id="GAQ90872.1"/>
    </source>
</evidence>
<organism evidence="2 3">
    <name type="scientific">Klebsormidium nitens</name>
    <name type="common">Green alga</name>
    <name type="synonym">Ulothrix nitens</name>
    <dbReference type="NCBI Taxonomy" id="105231"/>
    <lineage>
        <taxon>Eukaryota</taxon>
        <taxon>Viridiplantae</taxon>
        <taxon>Streptophyta</taxon>
        <taxon>Klebsormidiophyceae</taxon>
        <taxon>Klebsormidiales</taxon>
        <taxon>Klebsormidiaceae</taxon>
        <taxon>Klebsormidium</taxon>
    </lineage>
</organism>
<proteinExistence type="predicted"/>
<feature type="region of interest" description="Disordered" evidence="1">
    <location>
        <begin position="376"/>
        <end position="460"/>
    </location>
</feature>
<name>A0A1Y1IL29_KLENI</name>
<evidence type="ECO:0000313" key="3">
    <source>
        <dbReference type="Proteomes" id="UP000054558"/>
    </source>
</evidence>
<sequence length="460" mass="49661">MRAICLFVNEDNAKSAFPPVVLEMLARMGQRIGVSSWMLLIPVISAASYFLGPGSRVKVEGLDWLQKLIHWGFVVGDSGHGKSQAHNKLSDIIDSVEGDINEAKKDAVLNGKNPQLYPEGSPDLEELLDKVQFAKIKLDGAVNFERLFQLLHFQPDHSGMLFLEEAHVFFEMMDTIRRATQIVSELCNSRVEPSEELDMDDNEQEMVEEDNNLLKKAGGHIAPTIPPSVESTAPFIRKGTDGPLSQDVGRGHSSEVVEEKVGVATDTPTATAGVVPPSPNAVDDALKAQTKPSDVNGPQSDGLRKGNVEPKRARREDVQIEDLRSEEAELDERQKGGVAEGPRGSNRKQCASCGVTQLRRWYGASAGVRKCSECYGKDDGSKKRALIGSGGEKKTVPGDEEGGSGVLTKSRKQQRKDGLTAVEGKTAGAALGGAEVQPGGVTKKGRKVGITDGVKREEDE</sequence>
<dbReference type="EMBL" id="DF237644">
    <property type="protein sequence ID" value="GAQ90872.1"/>
    <property type="molecule type" value="Genomic_DNA"/>
</dbReference>
<dbReference type="AlphaFoldDB" id="A0A1Y1IL29"/>
<reference evidence="2 3" key="1">
    <citation type="journal article" date="2014" name="Nat. Commun.">
        <title>Klebsormidium flaccidum genome reveals primary factors for plant terrestrial adaptation.</title>
        <authorList>
            <person name="Hori K."/>
            <person name="Maruyama F."/>
            <person name="Fujisawa T."/>
            <person name="Togashi T."/>
            <person name="Yamamoto N."/>
            <person name="Seo M."/>
            <person name="Sato S."/>
            <person name="Yamada T."/>
            <person name="Mori H."/>
            <person name="Tajima N."/>
            <person name="Moriyama T."/>
            <person name="Ikeuchi M."/>
            <person name="Watanabe M."/>
            <person name="Wada H."/>
            <person name="Kobayashi K."/>
            <person name="Saito M."/>
            <person name="Masuda T."/>
            <person name="Sasaki-Sekimoto Y."/>
            <person name="Mashiguchi K."/>
            <person name="Awai K."/>
            <person name="Shimojima M."/>
            <person name="Masuda S."/>
            <person name="Iwai M."/>
            <person name="Nobusawa T."/>
            <person name="Narise T."/>
            <person name="Kondo S."/>
            <person name="Saito H."/>
            <person name="Sato R."/>
            <person name="Murakawa M."/>
            <person name="Ihara Y."/>
            <person name="Oshima-Yamada Y."/>
            <person name="Ohtaka K."/>
            <person name="Satoh M."/>
            <person name="Sonobe K."/>
            <person name="Ishii M."/>
            <person name="Ohtani R."/>
            <person name="Kanamori-Sato M."/>
            <person name="Honoki R."/>
            <person name="Miyazaki D."/>
            <person name="Mochizuki H."/>
            <person name="Umetsu J."/>
            <person name="Higashi K."/>
            <person name="Shibata D."/>
            <person name="Kamiya Y."/>
            <person name="Sato N."/>
            <person name="Nakamura Y."/>
            <person name="Tabata S."/>
            <person name="Ida S."/>
            <person name="Kurokawa K."/>
            <person name="Ohta H."/>
        </authorList>
    </citation>
    <scope>NUCLEOTIDE SEQUENCE [LARGE SCALE GENOMIC DNA]</scope>
    <source>
        <strain evidence="2 3">NIES-2285</strain>
    </source>
</reference>
<keyword evidence="3" id="KW-1185">Reference proteome</keyword>
<feature type="compositionally biased region" description="Polar residues" evidence="1">
    <location>
        <begin position="290"/>
        <end position="299"/>
    </location>
</feature>
<accession>A0A1Y1IL29</accession>
<feature type="compositionally biased region" description="Basic and acidic residues" evidence="1">
    <location>
        <begin position="302"/>
        <end position="335"/>
    </location>
</feature>
<feature type="region of interest" description="Disordered" evidence="1">
    <location>
        <begin position="261"/>
        <end position="350"/>
    </location>
</feature>
<evidence type="ECO:0000256" key="1">
    <source>
        <dbReference type="SAM" id="MobiDB-lite"/>
    </source>
</evidence>